<evidence type="ECO:0000313" key="3">
    <source>
        <dbReference type="Proteomes" id="UP000322873"/>
    </source>
</evidence>
<organism evidence="2 3">
    <name type="scientific">Monilinia fructicola</name>
    <name type="common">Brown rot fungus</name>
    <name type="synonym">Ciboria fructicola</name>
    <dbReference type="NCBI Taxonomy" id="38448"/>
    <lineage>
        <taxon>Eukaryota</taxon>
        <taxon>Fungi</taxon>
        <taxon>Dikarya</taxon>
        <taxon>Ascomycota</taxon>
        <taxon>Pezizomycotina</taxon>
        <taxon>Leotiomycetes</taxon>
        <taxon>Helotiales</taxon>
        <taxon>Sclerotiniaceae</taxon>
        <taxon>Monilinia</taxon>
    </lineage>
</organism>
<dbReference type="InterPro" id="IPR022025">
    <property type="entry name" value="Amidoligase_2"/>
</dbReference>
<protein>
    <recommendedName>
        <fullName evidence="4">Amidoligase enzyme</fullName>
    </recommendedName>
</protein>
<dbReference type="PANTHER" id="PTHR36847">
    <property type="entry name" value="AMIDOLIGASE ENZYME"/>
    <property type="match status" value="1"/>
</dbReference>
<dbReference type="Pfam" id="PF12224">
    <property type="entry name" value="Amidoligase_2"/>
    <property type="match status" value="1"/>
</dbReference>
<dbReference type="Proteomes" id="UP000322873">
    <property type="component" value="Unassembled WGS sequence"/>
</dbReference>
<comment type="caution">
    <text evidence="2">The sequence shown here is derived from an EMBL/GenBank/DDBJ whole genome shotgun (WGS) entry which is preliminary data.</text>
</comment>
<gene>
    <name evidence="2" type="ORF">EYC84_010357</name>
</gene>
<evidence type="ECO:0000313" key="2">
    <source>
        <dbReference type="EMBL" id="KAA8567326.1"/>
    </source>
</evidence>
<keyword evidence="3" id="KW-1185">Reference proteome</keyword>
<feature type="compositionally biased region" description="Basic and acidic residues" evidence="1">
    <location>
        <begin position="37"/>
        <end position="56"/>
    </location>
</feature>
<proteinExistence type="predicted"/>
<dbReference type="PANTHER" id="PTHR36847:SF1">
    <property type="entry name" value="AMIDOLIGASE ENZYME"/>
    <property type="match status" value="1"/>
</dbReference>
<feature type="region of interest" description="Disordered" evidence="1">
    <location>
        <begin position="34"/>
        <end position="56"/>
    </location>
</feature>
<reference evidence="2 3" key="1">
    <citation type="submission" date="2019-06" db="EMBL/GenBank/DDBJ databases">
        <title>Genome Sequence of the Brown Rot Fungal Pathogen Monilinia fructicola.</title>
        <authorList>
            <person name="De Miccolis Angelini R.M."/>
            <person name="Landi L."/>
            <person name="Abate D."/>
            <person name="Pollastro S."/>
            <person name="Romanazzi G."/>
            <person name="Faretra F."/>
        </authorList>
    </citation>
    <scope>NUCLEOTIDE SEQUENCE [LARGE SCALE GENOMIC DNA]</scope>
    <source>
        <strain evidence="2 3">Mfrc123</strain>
    </source>
</reference>
<evidence type="ECO:0000256" key="1">
    <source>
        <dbReference type="SAM" id="MobiDB-lite"/>
    </source>
</evidence>
<sequence>MSQNTKAEDLKPKATKSETRLTFGVEVEYLLATVHPVHSDPNPKDPRETDGKKLGTIDATNKEIALKLEAVGIPVSILWYEPGDEPDPTDRSFETDWMLKYDPSVVPAYRIHPNYREFGMEISSPPYYYDDASREAVRTILKVLRNNYLVRVDSSAGLHIHVGNEHDGFQLPVFRSLVAILYTYERQIRLILPAQRVQTSQAKWCRPFSYSRFGSKNPNMTRLEFLNHILSSQDQNQLIADMSSGDGDQRLGFNLLNLMLPYEDSKRTIEFRIHHGTLDPDAILHWLHFCIKLVEKAAYTTDLDRLMTKT</sequence>
<dbReference type="EMBL" id="VICG01000011">
    <property type="protein sequence ID" value="KAA8567326.1"/>
    <property type="molecule type" value="Genomic_DNA"/>
</dbReference>
<name>A0A5M9JHX1_MONFR</name>
<evidence type="ECO:0008006" key="4">
    <source>
        <dbReference type="Google" id="ProtNLM"/>
    </source>
</evidence>
<accession>A0A5M9JHX1</accession>
<dbReference type="VEuPathDB" id="FungiDB:MFRU_007g03530"/>
<dbReference type="AlphaFoldDB" id="A0A5M9JHX1"/>